<dbReference type="RefSeq" id="WP_161254651.1">
    <property type="nucleotide sequence ID" value="NZ_WXEY01000002.1"/>
</dbReference>
<keyword evidence="2" id="KW-1185">Reference proteome</keyword>
<protein>
    <submittedName>
        <fullName evidence="1">Uncharacterized protein</fullName>
    </submittedName>
</protein>
<evidence type="ECO:0000313" key="1">
    <source>
        <dbReference type="EMBL" id="MZP28690.1"/>
    </source>
</evidence>
<sequence>MKQTVLIRRSGELDIWGNPALSEPVAYLCRLDSSSKRMTNANGQEIVLTAEILLKGLAPVEYGDQLEWTDELGRTTRKNPVRIDVLRDFSGKPLFTKVVV</sequence>
<name>A0A845L2G5_9FIRM</name>
<reference evidence="1 2" key="1">
    <citation type="submission" date="2020-01" db="EMBL/GenBank/DDBJ databases">
        <title>Whole-genome sequence of Heliobacterium undosum DSM 13378.</title>
        <authorList>
            <person name="Kyndt J.A."/>
            <person name="Meyer T.E."/>
        </authorList>
    </citation>
    <scope>NUCLEOTIDE SEQUENCE [LARGE SCALE GENOMIC DNA]</scope>
    <source>
        <strain evidence="1 2">DSM 13378</strain>
    </source>
</reference>
<organism evidence="1 2">
    <name type="scientific">Heliomicrobium undosum</name>
    <dbReference type="NCBI Taxonomy" id="121734"/>
    <lineage>
        <taxon>Bacteria</taxon>
        <taxon>Bacillati</taxon>
        <taxon>Bacillota</taxon>
        <taxon>Clostridia</taxon>
        <taxon>Eubacteriales</taxon>
        <taxon>Heliobacteriaceae</taxon>
        <taxon>Heliomicrobium</taxon>
    </lineage>
</organism>
<dbReference type="EMBL" id="WXEY01000002">
    <property type="protein sequence ID" value="MZP28690.1"/>
    <property type="molecule type" value="Genomic_DNA"/>
</dbReference>
<dbReference type="OrthoDB" id="2084015at2"/>
<evidence type="ECO:0000313" key="2">
    <source>
        <dbReference type="Proteomes" id="UP000463470"/>
    </source>
</evidence>
<accession>A0A845L2G5</accession>
<dbReference type="Proteomes" id="UP000463470">
    <property type="component" value="Unassembled WGS sequence"/>
</dbReference>
<comment type="caution">
    <text evidence="1">The sequence shown here is derived from an EMBL/GenBank/DDBJ whole genome shotgun (WGS) entry which is preliminary data.</text>
</comment>
<proteinExistence type="predicted"/>
<dbReference type="AlphaFoldDB" id="A0A845L2G5"/>
<gene>
    <name evidence="1" type="ORF">GTO91_03020</name>
</gene>